<dbReference type="PANTHER" id="PTHR30160">
    <property type="entry name" value="TETRAACYLDISACCHARIDE 4'-KINASE-RELATED"/>
    <property type="match status" value="1"/>
</dbReference>
<dbReference type="AlphaFoldDB" id="A0A561DVM9"/>
<dbReference type="SUPFAM" id="SSF53756">
    <property type="entry name" value="UDP-Glycosyltransferase/glycogen phosphorylase"/>
    <property type="match status" value="1"/>
</dbReference>
<reference evidence="3 4" key="1">
    <citation type="submission" date="2019-06" db="EMBL/GenBank/DDBJ databases">
        <title>Sequencing the genomes of 1000 actinobacteria strains.</title>
        <authorList>
            <person name="Klenk H.-P."/>
        </authorList>
    </citation>
    <scope>NUCLEOTIDE SEQUENCE [LARGE SCALE GENOMIC DNA]</scope>
    <source>
        <strain evidence="3 4">DSM 19560</strain>
    </source>
</reference>
<dbReference type="InterPro" id="IPR002201">
    <property type="entry name" value="Glyco_trans_9"/>
</dbReference>
<comment type="caution">
    <text evidence="3">The sequence shown here is derived from an EMBL/GenBank/DDBJ whole genome shotgun (WGS) entry which is preliminary data.</text>
</comment>
<organism evidence="3 4">
    <name type="scientific">Rudaeicoccus suwonensis</name>
    <dbReference type="NCBI Taxonomy" id="657409"/>
    <lineage>
        <taxon>Bacteria</taxon>
        <taxon>Bacillati</taxon>
        <taxon>Actinomycetota</taxon>
        <taxon>Actinomycetes</taxon>
        <taxon>Micrococcales</taxon>
        <taxon>Dermacoccaceae</taxon>
        <taxon>Rudaeicoccus</taxon>
    </lineage>
</organism>
<keyword evidence="4" id="KW-1185">Reference proteome</keyword>
<dbReference type="EMBL" id="VIVQ01000005">
    <property type="protein sequence ID" value="TWE07419.1"/>
    <property type="molecule type" value="Genomic_DNA"/>
</dbReference>
<dbReference type="Proteomes" id="UP000318297">
    <property type="component" value="Unassembled WGS sequence"/>
</dbReference>
<dbReference type="CDD" id="cd03789">
    <property type="entry name" value="GT9_LPS_heptosyltransferase"/>
    <property type="match status" value="1"/>
</dbReference>
<protein>
    <submittedName>
        <fullName evidence="3">ADP-heptose:LPS heptosyltransferase</fullName>
    </submittedName>
</protein>
<dbReference type="GO" id="GO:0009244">
    <property type="term" value="P:lipopolysaccharide core region biosynthetic process"/>
    <property type="evidence" value="ECO:0007669"/>
    <property type="project" value="TreeGrafter"/>
</dbReference>
<evidence type="ECO:0000256" key="2">
    <source>
        <dbReference type="ARBA" id="ARBA00022679"/>
    </source>
</evidence>
<dbReference type="Pfam" id="PF01075">
    <property type="entry name" value="Glyco_transf_9"/>
    <property type="match status" value="1"/>
</dbReference>
<accession>A0A561DVM9</accession>
<proteinExistence type="predicted"/>
<evidence type="ECO:0000313" key="3">
    <source>
        <dbReference type="EMBL" id="TWE07419.1"/>
    </source>
</evidence>
<evidence type="ECO:0000313" key="4">
    <source>
        <dbReference type="Proteomes" id="UP000318297"/>
    </source>
</evidence>
<dbReference type="GO" id="GO:0008713">
    <property type="term" value="F:ADP-heptose-lipopolysaccharide heptosyltransferase activity"/>
    <property type="evidence" value="ECO:0007669"/>
    <property type="project" value="TreeGrafter"/>
</dbReference>
<sequence length="473" mass="51689">MTLRGRTRGMSAHVGANAGRVMSRRSRARADFDTIISDRVARSVRTLRESPHPVRRLPTAVLGTLAAGHHLLFNLKVASIATRYALQRTAGREPATSLTLLSPGKALVVIDGNLGDCVMATRSLAAVHEAWPGAQIDVLTNRPELFSCFPYVRRCLDMPKVHSSRTISLPSLTSGSAVFLARRARKSAKTLIEDLASENYDVAVAAQNDTAMYLTARAEVPVRIGRAPMYRVERALRPCLTHPIPSGSLEMRFADPTLSPEMLRDLGLDVTTPGRPELWVDSIAALSVDALLEEWGVADGRFVILHTSARSPARRWPDEYSDALAKRIHGRHGWKSLWIAADKSDLATSNYLTNTTGRLSLSELVALIDVAPIVITTDSGPLHIAGTLGRPTVGLFRSRNPIHQHRYASLTSLLGTHSACREMCGVYRCLGKNPHLLRQNCAEMVAISPEQAFFEADRAIRLHTTAEGRCPAG</sequence>
<keyword evidence="1" id="KW-0328">Glycosyltransferase</keyword>
<evidence type="ECO:0000256" key="1">
    <source>
        <dbReference type="ARBA" id="ARBA00022676"/>
    </source>
</evidence>
<name>A0A561DVM9_9MICO</name>
<keyword evidence="2 3" id="KW-0808">Transferase</keyword>
<dbReference type="GO" id="GO:0005829">
    <property type="term" value="C:cytosol"/>
    <property type="evidence" value="ECO:0007669"/>
    <property type="project" value="TreeGrafter"/>
</dbReference>
<gene>
    <name evidence="3" type="ORF">BKA23_3437</name>
</gene>
<dbReference type="Gene3D" id="3.40.50.2000">
    <property type="entry name" value="Glycogen Phosphorylase B"/>
    <property type="match status" value="2"/>
</dbReference>
<dbReference type="InterPro" id="IPR051199">
    <property type="entry name" value="LPS_LOS_Heptosyltrfase"/>
</dbReference>